<name>A0A517YPL2_9BACT</name>
<evidence type="ECO:0000313" key="2">
    <source>
        <dbReference type="EMBL" id="QDU32161.1"/>
    </source>
</evidence>
<evidence type="ECO:0000256" key="1">
    <source>
        <dbReference type="SAM" id="MobiDB-lite"/>
    </source>
</evidence>
<keyword evidence="3" id="KW-1185">Reference proteome</keyword>
<feature type="region of interest" description="Disordered" evidence="1">
    <location>
        <begin position="1"/>
        <end position="22"/>
    </location>
</feature>
<dbReference type="KEGG" id="pcor:KS4_01900"/>
<gene>
    <name evidence="2" type="ORF">KS4_01900</name>
</gene>
<dbReference type="EMBL" id="CP036425">
    <property type="protein sequence ID" value="QDU32161.1"/>
    <property type="molecule type" value="Genomic_DNA"/>
</dbReference>
<protein>
    <submittedName>
        <fullName evidence="2">Uncharacterized protein</fullName>
    </submittedName>
</protein>
<dbReference type="AlphaFoldDB" id="A0A517YPL2"/>
<evidence type="ECO:0000313" key="3">
    <source>
        <dbReference type="Proteomes" id="UP000317369"/>
    </source>
</evidence>
<organism evidence="2 3">
    <name type="scientific">Poriferisphaera corsica</name>
    <dbReference type="NCBI Taxonomy" id="2528020"/>
    <lineage>
        <taxon>Bacteria</taxon>
        <taxon>Pseudomonadati</taxon>
        <taxon>Planctomycetota</taxon>
        <taxon>Phycisphaerae</taxon>
        <taxon>Phycisphaerales</taxon>
        <taxon>Phycisphaeraceae</taxon>
        <taxon>Poriferisphaera</taxon>
    </lineage>
</organism>
<accession>A0A517YPL2</accession>
<sequence>MEREKEGSGVGGSEGGSVPEQDGAMRGVIVYGKIVDMDIAGVLRERV</sequence>
<proteinExistence type="predicted"/>
<dbReference type="Proteomes" id="UP000317369">
    <property type="component" value="Chromosome"/>
</dbReference>
<reference evidence="2 3" key="1">
    <citation type="submission" date="2019-02" db="EMBL/GenBank/DDBJ databases">
        <title>Deep-cultivation of Planctomycetes and their phenomic and genomic characterization uncovers novel biology.</title>
        <authorList>
            <person name="Wiegand S."/>
            <person name="Jogler M."/>
            <person name="Boedeker C."/>
            <person name="Pinto D."/>
            <person name="Vollmers J."/>
            <person name="Rivas-Marin E."/>
            <person name="Kohn T."/>
            <person name="Peeters S.H."/>
            <person name="Heuer A."/>
            <person name="Rast P."/>
            <person name="Oberbeckmann S."/>
            <person name="Bunk B."/>
            <person name="Jeske O."/>
            <person name="Meyerdierks A."/>
            <person name="Storesund J.E."/>
            <person name="Kallscheuer N."/>
            <person name="Luecker S."/>
            <person name="Lage O.M."/>
            <person name="Pohl T."/>
            <person name="Merkel B.J."/>
            <person name="Hornburger P."/>
            <person name="Mueller R.-W."/>
            <person name="Bruemmer F."/>
            <person name="Labrenz M."/>
            <person name="Spormann A.M."/>
            <person name="Op den Camp H."/>
            <person name="Overmann J."/>
            <person name="Amann R."/>
            <person name="Jetten M.S.M."/>
            <person name="Mascher T."/>
            <person name="Medema M.H."/>
            <person name="Devos D.P."/>
            <person name="Kaster A.-K."/>
            <person name="Ovreas L."/>
            <person name="Rohde M."/>
            <person name="Galperin M.Y."/>
            <person name="Jogler C."/>
        </authorList>
    </citation>
    <scope>NUCLEOTIDE SEQUENCE [LARGE SCALE GENOMIC DNA]</scope>
    <source>
        <strain evidence="2 3">KS4</strain>
    </source>
</reference>